<gene>
    <name evidence="2" type="ORF">L2764_10325</name>
</gene>
<proteinExistence type="predicted"/>
<dbReference type="SUPFAM" id="SSF110087">
    <property type="entry name" value="DR1885-like metal-binding protein"/>
    <property type="match status" value="1"/>
</dbReference>
<reference evidence="2 3" key="1">
    <citation type="submission" date="2022-01" db="EMBL/GenBank/DDBJ databases">
        <title>Whole genome-based taxonomy of the Shewanellaceae.</title>
        <authorList>
            <person name="Martin-Rodriguez A.J."/>
        </authorList>
    </citation>
    <scope>NUCLEOTIDE SEQUENCE [LARGE SCALE GENOMIC DNA]</scope>
    <source>
        <strain evidence="2 3">DSM 17177</strain>
    </source>
</reference>
<organism evidence="2 3">
    <name type="scientific">Shewanella surugensis</name>
    <dbReference type="NCBI Taxonomy" id="212020"/>
    <lineage>
        <taxon>Bacteria</taxon>
        <taxon>Pseudomonadati</taxon>
        <taxon>Pseudomonadota</taxon>
        <taxon>Gammaproteobacteria</taxon>
        <taxon>Alteromonadales</taxon>
        <taxon>Shewanellaceae</taxon>
        <taxon>Shewanella</taxon>
    </lineage>
</organism>
<dbReference type="InterPro" id="IPR036182">
    <property type="entry name" value="PCuAC_sf"/>
</dbReference>
<dbReference type="Gene3D" id="2.60.40.1890">
    <property type="entry name" value="PCu(A)C copper chaperone"/>
    <property type="match status" value="1"/>
</dbReference>
<dbReference type="InterPro" id="IPR007410">
    <property type="entry name" value="LpqE-like"/>
</dbReference>
<name>A0ABT0LB09_9GAMM</name>
<dbReference type="Pfam" id="PF04314">
    <property type="entry name" value="PCuAC"/>
    <property type="match status" value="1"/>
</dbReference>
<protein>
    <submittedName>
        <fullName evidence="2">Copper chaperone PCu(A)C</fullName>
    </submittedName>
</protein>
<keyword evidence="1" id="KW-0732">Signal</keyword>
<keyword evidence="3" id="KW-1185">Reference proteome</keyword>
<comment type="caution">
    <text evidence="2">The sequence shown here is derived from an EMBL/GenBank/DDBJ whole genome shotgun (WGS) entry which is preliminary data.</text>
</comment>
<dbReference type="EMBL" id="JAKIKS010000033">
    <property type="protein sequence ID" value="MCL1124858.1"/>
    <property type="molecule type" value="Genomic_DNA"/>
</dbReference>
<feature type="chain" id="PRO_5047293003" evidence="1">
    <location>
        <begin position="21"/>
        <end position="154"/>
    </location>
</feature>
<dbReference type="PANTHER" id="PTHR36302">
    <property type="entry name" value="BLR7088 PROTEIN"/>
    <property type="match status" value="1"/>
</dbReference>
<sequence>MKKCILSLLMLMASMSYSQGSELVINDAWIRAMPPSSRVVPIYLNIDNPTARERKLIGIEAEAGSIEIHQTIERDGMMYMKPVDEIVIAANDQVRLAPSGFHGMMSHFTQGVPEQGEKILLTLIFDNGAKQSTEAKVIKETLVKEVKITHVMAQ</sequence>
<evidence type="ECO:0000313" key="2">
    <source>
        <dbReference type="EMBL" id="MCL1124858.1"/>
    </source>
</evidence>
<dbReference type="PANTHER" id="PTHR36302:SF1">
    <property type="entry name" value="COPPER CHAPERONE PCU(A)C"/>
    <property type="match status" value="1"/>
</dbReference>
<accession>A0ABT0LB09</accession>
<dbReference type="Proteomes" id="UP001203423">
    <property type="component" value="Unassembled WGS sequence"/>
</dbReference>
<feature type="signal peptide" evidence="1">
    <location>
        <begin position="1"/>
        <end position="20"/>
    </location>
</feature>
<evidence type="ECO:0000313" key="3">
    <source>
        <dbReference type="Proteomes" id="UP001203423"/>
    </source>
</evidence>
<dbReference type="InterPro" id="IPR058248">
    <property type="entry name" value="Lxx211020-like"/>
</dbReference>
<dbReference type="RefSeq" id="WP_248940136.1">
    <property type="nucleotide sequence ID" value="NZ_JAKIKS010000033.1"/>
</dbReference>
<evidence type="ECO:0000256" key="1">
    <source>
        <dbReference type="SAM" id="SignalP"/>
    </source>
</evidence>